<evidence type="ECO:0000259" key="3">
    <source>
        <dbReference type="Pfam" id="PF13439"/>
    </source>
</evidence>
<gene>
    <name evidence="4" type="ORF">A2Y62_05115</name>
</gene>
<dbReference type="Proteomes" id="UP000178943">
    <property type="component" value="Unassembled WGS sequence"/>
</dbReference>
<dbReference type="Pfam" id="PF00534">
    <property type="entry name" value="Glycos_transf_1"/>
    <property type="match status" value="1"/>
</dbReference>
<dbReference type="EMBL" id="MFGW01000206">
    <property type="protein sequence ID" value="OGF59735.1"/>
    <property type="molecule type" value="Genomic_DNA"/>
</dbReference>
<sequence length="375" mass="42990">MNIIVEGSVFDERATGVARFLNNILTVWTAQYKKYSYYVMKRSNILLPGMKDYSVNKVIIPWISKRNIMWQQLLVPRLVNDMQNAVYFAPNYTLPLGINIPAVLVIHDVSFFRYRQSGYFKNLFLKVLIRLSFRKADACIAVSQFIKDELIALFGSKEESKIHVAYNACETIFHSNPDREFKESVKQKYGISGQYIFNAGLMFTRRHPEVLLRAFHDLVKRKEEKLLLVMVGENRTVPYCDIEKISIELGVKEKVVWIPFVPEEELKALYSGCEVFVYLSDYEGFGLPVLEAIAAGKMAVCSGIKVFHELFEGACIFANDLQPTVVSDAISSALKEPLSKEQLKSCLSRYNWESSGTIIIRLMEEVHQNKYAGRK</sequence>
<reference evidence="4 5" key="1">
    <citation type="journal article" date="2016" name="Nat. Commun.">
        <title>Thousands of microbial genomes shed light on interconnected biogeochemical processes in an aquifer system.</title>
        <authorList>
            <person name="Anantharaman K."/>
            <person name="Brown C.T."/>
            <person name="Hug L.A."/>
            <person name="Sharon I."/>
            <person name="Castelle C.J."/>
            <person name="Probst A.J."/>
            <person name="Thomas B.C."/>
            <person name="Singh A."/>
            <person name="Wilkins M.J."/>
            <person name="Karaoz U."/>
            <person name="Brodie E.L."/>
            <person name="Williams K.H."/>
            <person name="Hubbard S.S."/>
            <person name="Banfield J.F."/>
        </authorList>
    </citation>
    <scope>NUCLEOTIDE SEQUENCE [LARGE SCALE GENOMIC DNA]</scope>
</reference>
<evidence type="ECO:0000259" key="2">
    <source>
        <dbReference type="Pfam" id="PF00534"/>
    </source>
</evidence>
<feature type="domain" description="Glycosyltransferase subfamily 4-like N-terminal" evidence="3">
    <location>
        <begin position="97"/>
        <end position="169"/>
    </location>
</feature>
<dbReference type="AlphaFoldDB" id="A0A1F5V8M2"/>
<dbReference type="GO" id="GO:0009103">
    <property type="term" value="P:lipopolysaccharide biosynthetic process"/>
    <property type="evidence" value="ECO:0007669"/>
    <property type="project" value="TreeGrafter"/>
</dbReference>
<evidence type="ECO:0008006" key="6">
    <source>
        <dbReference type="Google" id="ProtNLM"/>
    </source>
</evidence>
<evidence type="ECO:0000256" key="1">
    <source>
        <dbReference type="ARBA" id="ARBA00022679"/>
    </source>
</evidence>
<evidence type="ECO:0000313" key="4">
    <source>
        <dbReference type="EMBL" id="OGF59735.1"/>
    </source>
</evidence>
<keyword evidence="1" id="KW-0808">Transferase</keyword>
<dbReference type="PANTHER" id="PTHR46401:SF2">
    <property type="entry name" value="GLYCOSYLTRANSFERASE WBBK-RELATED"/>
    <property type="match status" value="1"/>
</dbReference>
<dbReference type="STRING" id="1817863.A2Y62_05115"/>
<dbReference type="CDD" id="cd03809">
    <property type="entry name" value="GT4_MtfB-like"/>
    <property type="match status" value="1"/>
</dbReference>
<dbReference type="PANTHER" id="PTHR46401">
    <property type="entry name" value="GLYCOSYLTRANSFERASE WBBK-RELATED"/>
    <property type="match status" value="1"/>
</dbReference>
<organism evidence="4 5">
    <name type="scientific">Candidatus Fischerbacteria bacterium RBG_13_37_8</name>
    <dbReference type="NCBI Taxonomy" id="1817863"/>
    <lineage>
        <taxon>Bacteria</taxon>
        <taxon>Candidatus Fischeribacteriota</taxon>
    </lineage>
</organism>
<dbReference type="InterPro" id="IPR001296">
    <property type="entry name" value="Glyco_trans_1"/>
</dbReference>
<dbReference type="Pfam" id="PF13439">
    <property type="entry name" value="Glyco_transf_4"/>
    <property type="match status" value="1"/>
</dbReference>
<dbReference type="SUPFAM" id="SSF53756">
    <property type="entry name" value="UDP-Glycosyltransferase/glycogen phosphorylase"/>
    <property type="match status" value="1"/>
</dbReference>
<comment type="caution">
    <text evidence="4">The sequence shown here is derived from an EMBL/GenBank/DDBJ whole genome shotgun (WGS) entry which is preliminary data.</text>
</comment>
<evidence type="ECO:0000313" key="5">
    <source>
        <dbReference type="Proteomes" id="UP000178943"/>
    </source>
</evidence>
<accession>A0A1F5V8M2</accession>
<dbReference type="GO" id="GO:0016757">
    <property type="term" value="F:glycosyltransferase activity"/>
    <property type="evidence" value="ECO:0007669"/>
    <property type="project" value="InterPro"/>
</dbReference>
<proteinExistence type="predicted"/>
<feature type="domain" description="Glycosyl transferase family 1" evidence="2">
    <location>
        <begin position="193"/>
        <end position="343"/>
    </location>
</feature>
<protein>
    <recommendedName>
        <fullName evidence="6">Glycosyl transferase family 1 domain-containing protein</fullName>
    </recommendedName>
</protein>
<name>A0A1F5V8M2_9BACT</name>
<dbReference type="Gene3D" id="3.40.50.2000">
    <property type="entry name" value="Glycogen Phosphorylase B"/>
    <property type="match status" value="2"/>
</dbReference>
<dbReference type="InterPro" id="IPR028098">
    <property type="entry name" value="Glyco_trans_4-like_N"/>
</dbReference>